<reference evidence="1 2" key="1">
    <citation type="submission" date="2021-07" db="EMBL/GenBank/DDBJ databases">
        <authorList>
            <person name="Kim M.K."/>
        </authorList>
    </citation>
    <scope>NUCLEOTIDE SEQUENCE [LARGE SCALE GENOMIC DNA]</scope>
    <source>
        <strain evidence="1 2">HLY7-15</strain>
    </source>
</reference>
<accession>A0ABS6XAQ7</accession>
<dbReference type="SUPFAM" id="SSF56935">
    <property type="entry name" value="Porins"/>
    <property type="match status" value="1"/>
</dbReference>
<evidence type="ECO:0000313" key="1">
    <source>
        <dbReference type="EMBL" id="MBW3364191.1"/>
    </source>
</evidence>
<dbReference type="InterPro" id="IPR023614">
    <property type="entry name" value="Porin_dom_sf"/>
</dbReference>
<protein>
    <submittedName>
        <fullName evidence="1">OprO/OprP family phosphate-selective porin</fullName>
    </submittedName>
</protein>
<comment type="caution">
    <text evidence="1">The sequence shown here is derived from an EMBL/GenBank/DDBJ whole genome shotgun (WGS) entry which is preliminary data.</text>
</comment>
<keyword evidence="2" id="KW-1185">Reference proteome</keyword>
<evidence type="ECO:0000313" key="2">
    <source>
        <dbReference type="Proteomes" id="UP000774935"/>
    </source>
</evidence>
<gene>
    <name evidence="1" type="ORF">KYK27_03995</name>
</gene>
<organism evidence="1 2">
    <name type="scientific">Pontibacter populi</name>
    <dbReference type="NCBI Taxonomy" id="890055"/>
    <lineage>
        <taxon>Bacteria</taxon>
        <taxon>Pseudomonadati</taxon>
        <taxon>Bacteroidota</taxon>
        <taxon>Cytophagia</taxon>
        <taxon>Cytophagales</taxon>
        <taxon>Hymenobacteraceae</taxon>
        <taxon>Pontibacter</taxon>
    </lineage>
</organism>
<proteinExistence type="predicted"/>
<dbReference type="Gene3D" id="2.40.160.10">
    <property type="entry name" value="Porin"/>
    <property type="match status" value="1"/>
</dbReference>
<dbReference type="Proteomes" id="UP000774935">
    <property type="component" value="Unassembled WGS sequence"/>
</dbReference>
<sequence length="381" mass="42208">MVASVGSANAQTINESKLGKGLQFVAADSSFSVKLGARFQVLYQGGYTPVTEQWEDRFVIRRARLKLEGFAYSPKLEYKIELGLSNNDIGGNMGSQNNNASNIVLDAVAKWEITPGLQLYVGQTKLPGNRERIISSQKMQFVDRSLLNSRFTLDRDTGLQLHHEHQVGQVVLREIASISTGDGRNITVNHSGGYDYTGRFEILPMGAFEGEGDYVGSDIYREPTPKLALAAAYDLNDRASREQGQLGDFLGAERDLNTLFLDAIFKYRGFSAMAEYAARRAPDGPVVLVNDAGEVEETFVTGDAFNIQAGYLFMNNWEVAGRYTNYEPTKVTGLTAENQYTLGVSKYIVGHALKVQSDLTRSEQRGLGEKYQFRVQLEIGF</sequence>
<dbReference type="InterPro" id="IPR010870">
    <property type="entry name" value="Porin_O/P"/>
</dbReference>
<dbReference type="EMBL" id="JAHWXQ010000001">
    <property type="protein sequence ID" value="MBW3364191.1"/>
    <property type="molecule type" value="Genomic_DNA"/>
</dbReference>
<dbReference type="Pfam" id="PF07396">
    <property type="entry name" value="Porin_O_P"/>
    <property type="match status" value="1"/>
</dbReference>
<name>A0ABS6XAQ7_9BACT</name>